<evidence type="ECO:0000313" key="2">
    <source>
        <dbReference type="EMBL" id="KAL2829914.1"/>
    </source>
</evidence>
<evidence type="ECO:0000259" key="1">
    <source>
        <dbReference type="PROSITE" id="PS50280"/>
    </source>
</evidence>
<dbReference type="InterPro" id="IPR001214">
    <property type="entry name" value="SET_dom"/>
</dbReference>
<comment type="caution">
    <text evidence="2">The sequence shown here is derived from an EMBL/GenBank/DDBJ whole genome shotgun (WGS) entry which is preliminary data.</text>
</comment>
<dbReference type="SMART" id="SM00317">
    <property type="entry name" value="SET"/>
    <property type="match status" value="1"/>
</dbReference>
<feature type="domain" description="SET" evidence="1">
    <location>
        <begin position="16"/>
        <end position="159"/>
    </location>
</feature>
<dbReference type="Gene3D" id="2.170.270.10">
    <property type="entry name" value="SET domain"/>
    <property type="match status" value="1"/>
</dbReference>
<dbReference type="Pfam" id="PF00856">
    <property type="entry name" value="SET"/>
    <property type="match status" value="1"/>
</dbReference>
<dbReference type="InterPro" id="IPR046341">
    <property type="entry name" value="SET_dom_sf"/>
</dbReference>
<dbReference type="EMBL" id="JBFXLU010000317">
    <property type="protein sequence ID" value="KAL2829914.1"/>
    <property type="molecule type" value="Genomic_DNA"/>
</dbReference>
<sequence length="329" mass="36928">MPEAHPYSTLHLPPTAPFKLQPSPGKGWGAFATRHISKGSVILTEKPLFTVPKPHEQITEDDLQLAFQRLSLPQKYQFLSLRNNASTPFTSMTDAFAENSFGRSTDAGPATLGLFVLHSRLNHSCLPNTKIPKTDPTQGITSVAMKDIASGEEITFCYESDFECRVRRERHAILRFECDCKACELGTALHRASEIRRVLVRGLQYLTLGVDIDGERHSSYCPIILDRDLKMTAEEMRIPLSSRLIYQLLTMVLLEEEGLLDGHMIDRLTPGLEVVYSLFSLESNVRIVTLATLQKTWVRKFCAAMRLWGRADPGDHAAQELFRAARGLS</sequence>
<dbReference type="CDD" id="cd20071">
    <property type="entry name" value="SET_SMYD"/>
    <property type="match status" value="1"/>
</dbReference>
<dbReference type="PANTHER" id="PTHR47332:SF2">
    <property type="entry name" value="SET-6"/>
    <property type="match status" value="1"/>
</dbReference>
<dbReference type="PANTHER" id="PTHR47332">
    <property type="entry name" value="SET DOMAIN-CONTAINING PROTEIN 5"/>
    <property type="match status" value="1"/>
</dbReference>
<proteinExistence type="predicted"/>
<organism evidence="2 3">
    <name type="scientific">Aspergillus pseudoustus</name>
    <dbReference type="NCBI Taxonomy" id="1810923"/>
    <lineage>
        <taxon>Eukaryota</taxon>
        <taxon>Fungi</taxon>
        <taxon>Dikarya</taxon>
        <taxon>Ascomycota</taxon>
        <taxon>Pezizomycotina</taxon>
        <taxon>Eurotiomycetes</taxon>
        <taxon>Eurotiomycetidae</taxon>
        <taxon>Eurotiales</taxon>
        <taxon>Aspergillaceae</taxon>
        <taxon>Aspergillus</taxon>
        <taxon>Aspergillus subgen. Nidulantes</taxon>
    </lineage>
</organism>
<accession>A0ABR4IQ87</accession>
<reference evidence="2 3" key="1">
    <citation type="submission" date="2024-07" db="EMBL/GenBank/DDBJ databases">
        <title>Section-level genome sequencing and comparative genomics of Aspergillus sections Usti and Cavernicolus.</title>
        <authorList>
            <consortium name="Lawrence Berkeley National Laboratory"/>
            <person name="Nybo J.L."/>
            <person name="Vesth T.C."/>
            <person name="Theobald S."/>
            <person name="Frisvad J.C."/>
            <person name="Larsen T.O."/>
            <person name="Kjaerboelling I."/>
            <person name="Rothschild-Mancinelli K."/>
            <person name="Lyhne E.K."/>
            <person name="Kogle M.E."/>
            <person name="Barry K."/>
            <person name="Clum A."/>
            <person name="Na H."/>
            <person name="Ledsgaard L."/>
            <person name="Lin J."/>
            <person name="Lipzen A."/>
            <person name="Kuo A."/>
            <person name="Riley R."/>
            <person name="Mondo S."/>
            <person name="Labutti K."/>
            <person name="Haridas S."/>
            <person name="Pangalinan J."/>
            <person name="Salamov A.A."/>
            <person name="Simmons B.A."/>
            <person name="Magnuson J.K."/>
            <person name="Chen J."/>
            <person name="Drula E."/>
            <person name="Henrissat B."/>
            <person name="Wiebenga A."/>
            <person name="Lubbers R.J."/>
            <person name="Gomes A.C."/>
            <person name="Makela M.R."/>
            <person name="Stajich J."/>
            <person name="Grigoriev I.V."/>
            <person name="Mortensen U.H."/>
            <person name="De Vries R.P."/>
            <person name="Baker S.E."/>
            <person name="Andersen M.R."/>
        </authorList>
    </citation>
    <scope>NUCLEOTIDE SEQUENCE [LARGE SCALE GENOMIC DNA]</scope>
    <source>
        <strain evidence="2 3">CBS 123904</strain>
    </source>
</reference>
<protein>
    <recommendedName>
        <fullName evidence="1">SET domain-containing protein</fullName>
    </recommendedName>
</protein>
<dbReference type="SUPFAM" id="SSF82199">
    <property type="entry name" value="SET domain"/>
    <property type="match status" value="1"/>
</dbReference>
<evidence type="ECO:0000313" key="3">
    <source>
        <dbReference type="Proteomes" id="UP001610446"/>
    </source>
</evidence>
<dbReference type="InterPro" id="IPR053185">
    <property type="entry name" value="SET_domain_protein"/>
</dbReference>
<gene>
    <name evidence="2" type="ORF">BJY01DRAFT_254820</name>
</gene>
<name>A0ABR4IQ87_9EURO</name>
<keyword evidence="3" id="KW-1185">Reference proteome</keyword>
<dbReference type="PROSITE" id="PS50280">
    <property type="entry name" value="SET"/>
    <property type="match status" value="1"/>
</dbReference>
<dbReference type="Proteomes" id="UP001610446">
    <property type="component" value="Unassembled WGS sequence"/>
</dbReference>